<evidence type="ECO:0000313" key="1">
    <source>
        <dbReference type="EMBL" id="MQL94746.1"/>
    </source>
</evidence>
<accession>A0A843VI03</accession>
<protein>
    <submittedName>
        <fullName evidence="1">Uncharacterized protein</fullName>
    </submittedName>
</protein>
<proteinExistence type="predicted"/>
<dbReference type="EMBL" id="NMUH01001712">
    <property type="protein sequence ID" value="MQL94746.1"/>
    <property type="molecule type" value="Genomic_DNA"/>
</dbReference>
<sequence length="177" mass="19599">MLSQNTFWAVLGQQVDTGSGCVDTSGFPRTPSGLFWDSRSTRAQAVSTRVAFPEQNTWSGWPYHASKQDCTSTFKSSCVNMRSSSVDTRDSFQKTFWKTWDSVSTQEGAVSTLDGLPRTFWVKLGQCVDTRCGCVDTRCFPRTLSGLFWDSRSTRAQAVDTGTGCVDTGGFPRTKHM</sequence>
<evidence type="ECO:0000313" key="2">
    <source>
        <dbReference type="Proteomes" id="UP000652761"/>
    </source>
</evidence>
<keyword evidence="2" id="KW-1185">Reference proteome</keyword>
<dbReference type="Proteomes" id="UP000652761">
    <property type="component" value="Unassembled WGS sequence"/>
</dbReference>
<reference evidence="1" key="1">
    <citation type="submission" date="2017-07" db="EMBL/GenBank/DDBJ databases">
        <title>Taro Niue Genome Assembly and Annotation.</title>
        <authorList>
            <person name="Atibalentja N."/>
            <person name="Keating K."/>
            <person name="Fields C.J."/>
        </authorList>
    </citation>
    <scope>NUCLEOTIDE SEQUENCE</scope>
    <source>
        <strain evidence="1">Niue_2</strain>
        <tissue evidence="1">Leaf</tissue>
    </source>
</reference>
<name>A0A843VI03_COLES</name>
<comment type="caution">
    <text evidence="1">The sequence shown here is derived from an EMBL/GenBank/DDBJ whole genome shotgun (WGS) entry which is preliminary data.</text>
</comment>
<organism evidence="1 2">
    <name type="scientific">Colocasia esculenta</name>
    <name type="common">Wild taro</name>
    <name type="synonym">Arum esculentum</name>
    <dbReference type="NCBI Taxonomy" id="4460"/>
    <lineage>
        <taxon>Eukaryota</taxon>
        <taxon>Viridiplantae</taxon>
        <taxon>Streptophyta</taxon>
        <taxon>Embryophyta</taxon>
        <taxon>Tracheophyta</taxon>
        <taxon>Spermatophyta</taxon>
        <taxon>Magnoliopsida</taxon>
        <taxon>Liliopsida</taxon>
        <taxon>Araceae</taxon>
        <taxon>Aroideae</taxon>
        <taxon>Colocasieae</taxon>
        <taxon>Colocasia</taxon>
    </lineage>
</organism>
<feature type="non-terminal residue" evidence="1">
    <location>
        <position position="177"/>
    </location>
</feature>
<dbReference type="AlphaFoldDB" id="A0A843VI03"/>
<gene>
    <name evidence="1" type="ORF">Taro_027409</name>
</gene>